<keyword evidence="3" id="KW-1185">Reference proteome</keyword>
<comment type="caution">
    <text evidence="2">The sequence shown here is derived from an EMBL/GenBank/DDBJ whole genome shotgun (WGS) entry which is preliminary data.</text>
</comment>
<organism evidence="2 3">
    <name type="scientific">Linum tenue</name>
    <dbReference type="NCBI Taxonomy" id="586396"/>
    <lineage>
        <taxon>Eukaryota</taxon>
        <taxon>Viridiplantae</taxon>
        <taxon>Streptophyta</taxon>
        <taxon>Embryophyta</taxon>
        <taxon>Tracheophyta</taxon>
        <taxon>Spermatophyta</taxon>
        <taxon>Magnoliopsida</taxon>
        <taxon>eudicotyledons</taxon>
        <taxon>Gunneridae</taxon>
        <taxon>Pentapetalae</taxon>
        <taxon>rosids</taxon>
        <taxon>fabids</taxon>
        <taxon>Malpighiales</taxon>
        <taxon>Linaceae</taxon>
        <taxon>Linum</taxon>
    </lineage>
</organism>
<dbReference type="PANTHER" id="PTHR47718">
    <property type="entry name" value="OS01G0519700 PROTEIN"/>
    <property type="match status" value="1"/>
</dbReference>
<dbReference type="EMBL" id="CAMGYJ010000007">
    <property type="protein sequence ID" value="CAI0445747.1"/>
    <property type="molecule type" value="Genomic_DNA"/>
</dbReference>
<evidence type="ECO:0000313" key="2">
    <source>
        <dbReference type="EMBL" id="CAI0445747.1"/>
    </source>
</evidence>
<feature type="non-terminal residue" evidence="2">
    <location>
        <position position="76"/>
    </location>
</feature>
<dbReference type="Proteomes" id="UP001154282">
    <property type="component" value="Unassembled WGS sequence"/>
</dbReference>
<reference evidence="2" key="1">
    <citation type="submission" date="2022-08" db="EMBL/GenBank/DDBJ databases">
        <authorList>
            <person name="Gutierrez-Valencia J."/>
        </authorList>
    </citation>
    <scope>NUCLEOTIDE SEQUENCE</scope>
</reference>
<dbReference type="Pfam" id="PF10551">
    <property type="entry name" value="MULE"/>
    <property type="match status" value="1"/>
</dbReference>
<proteinExistence type="predicted"/>
<feature type="domain" description="MULE transposase" evidence="1">
    <location>
        <begin position="2"/>
        <end position="60"/>
    </location>
</feature>
<dbReference type="PANTHER" id="PTHR47718:SF13">
    <property type="entry name" value="OS09G0290500 PROTEIN"/>
    <property type="match status" value="1"/>
</dbReference>
<sequence>MLATETEGSYKWALEISKEMLGGKDLHTIVTYGDKAMRNAIVTVFRDATHRVCAWHLSKNIKGKVKNSPDFKPQWS</sequence>
<evidence type="ECO:0000313" key="3">
    <source>
        <dbReference type="Proteomes" id="UP001154282"/>
    </source>
</evidence>
<name>A0AAV0MHL6_9ROSI</name>
<protein>
    <recommendedName>
        <fullName evidence="1">MULE transposase domain-containing protein</fullName>
    </recommendedName>
</protein>
<dbReference type="AlphaFoldDB" id="A0AAV0MHL6"/>
<accession>A0AAV0MHL6</accession>
<gene>
    <name evidence="2" type="ORF">LITE_LOCUS28708</name>
</gene>
<evidence type="ECO:0000259" key="1">
    <source>
        <dbReference type="Pfam" id="PF10551"/>
    </source>
</evidence>
<dbReference type="InterPro" id="IPR018289">
    <property type="entry name" value="MULE_transposase_dom"/>
</dbReference>